<dbReference type="AlphaFoldDB" id="A0A917F9S6"/>
<keyword evidence="3" id="KW-1185">Reference proteome</keyword>
<evidence type="ECO:0000313" key="3">
    <source>
        <dbReference type="Proteomes" id="UP000632498"/>
    </source>
</evidence>
<dbReference type="Proteomes" id="UP000632498">
    <property type="component" value="Unassembled WGS sequence"/>
</dbReference>
<evidence type="ECO:0000259" key="1">
    <source>
        <dbReference type="Pfam" id="PF06568"/>
    </source>
</evidence>
<dbReference type="RefSeq" id="WP_188661635.1">
    <property type="nucleotide sequence ID" value="NZ_BMHV01000004.1"/>
</dbReference>
<protein>
    <recommendedName>
        <fullName evidence="1">YjiS-like domain-containing protein</fullName>
    </recommendedName>
</protein>
<reference evidence="2" key="1">
    <citation type="journal article" date="2014" name="Int. J. Syst. Evol. Microbiol.">
        <title>Complete genome sequence of Corynebacterium casei LMG S-19264T (=DSM 44701T), isolated from a smear-ripened cheese.</title>
        <authorList>
            <consortium name="US DOE Joint Genome Institute (JGI-PGF)"/>
            <person name="Walter F."/>
            <person name="Albersmeier A."/>
            <person name="Kalinowski J."/>
            <person name="Ruckert C."/>
        </authorList>
    </citation>
    <scope>NUCLEOTIDE SEQUENCE</scope>
    <source>
        <strain evidence="2">CGMCC 1.15254</strain>
    </source>
</reference>
<feature type="domain" description="YjiS-like" evidence="1">
    <location>
        <begin position="37"/>
        <end position="73"/>
    </location>
</feature>
<gene>
    <name evidence="2" type="ORF">GCM10011332_06880</name>
</gene>
<dbReference type="EMBL" id="BMHV01000004">
    <property type="protein sequence ID" value="GGF56026.1"/>
    <property type="molecule type" value="Genomic_DNA"/>
</dbReference>
<organism evidence="2 3">
    <name type="scientific">Terasakiella brassicae</name>
    <dbReference type="NCBI Taxonomy" id="1634917"/>
    <lineage>
        <taxon>Bacteria</taxon>
        <taxon>Pseudomonadati</taxon>
        <taxon>Pseudomonadota</taxon>
        <taxon>Alphaproteobacteria</taxon>
        <taxon>Rhodospirillales</taxon>
        <taxon>Terasakiellaceae</taxon>
        <taxon>Terasakiella</taxon>
    </lineage>
</organism>
<dbReference type="Pfam" id="PF06568">
    <property type="entry name" value="YjiS-like"/>
    <property type="match status" value="1"/>
</dbReference>
<dbReference type="InterPro" id="IPR009506">
    <property type="entry name" value="YjiS-like"/>
</dbReference>
<sequence>MRQDCIDTFETKTAPLPSWGDWAKAGLRMVRADILQLVTTVMSWHERWHHRQKLKNITDTTLMDVGLTREQIQAEADKPFWKA</sequence>
<proteinExistence type="predicted"/>
<evidence type="ECO:0000313" key="2">
    <source>
        <dbReference type="EMBL" id="GGF56026.1"/>
    </source>
</evidence>
<comment type="caution">
    <text evidence="2">The sequence shown here is derived from an EMBL/GenBank/DDBJ whole genome shotgun (WGS) entry which is preliminary data.</text>
</comment>
<accession>A0A917F9S6</accession>
<name>A0A917F9S6_9PROT</name>
<reference evidence="2" key="2">
    <citation type="submission" date="2020-09" db="EMBL/GenBank/DDBJ databases">
        <authorList>
            <person name="Sun Q."/>
            <person name="Zhou Y."/>
        </authorList>
    </citation>
    <scope>NUCLEOTIDE SEQUENCE</scope>
    <source>
        <strain evidence="2">CGMCC 1.15254</strain>
    </source>
</reference>